<dbReference type="GO" id="GO:0016646">
    <property type="term" value="F:oxidoreductase activity, acting on the CH-NH group of donors, NAD or NADP as acceptor"/>
    <property type="evidence" value="ECO:0007669"/>
    <property type="project" value="UniProtKB-ARBA"/>
</dbReference>
<dbReference type="OrthoDB" id="9792436at2"/>
<dbReference type="SUPFAM" id="SSF50475">
    <property type="entry name" value="FMN-binding split barrel"/>
    <property type="match status" value="1"/>
</dbReference>
<proteinExistence type="predicted"/>
<feature type="domain" description="Flavin reductase like" evidence="1">
    <location>
        <begin position="21"/>
        <end position="89"/>
    </location>
</feature>
<dbReference type="InterPro" id="IPR002563">
    <property type="entry name" value="Flavin_Rdtase-like_dom"/>
</dbReference>
<accession>A0A4V2KBG8</accession>
<dbReference type="Proteomes" id="UP000293172">
    <property type="component" value="Unassembled WGS sequence"/>
</dbReference>
<name>A0A4V2KBG8_9GAMM</name>
<evidence type="ECO:0000259" key="1">
    <source>
        <dbReference type="Pfam" id="PF01613"/>
    </source>
</evidence>
<gene>
    <name evidence="2" type="ORF">DNK44_23395</name>
</gene>
<evidence type="ECO:0000313" key="2">
    <source>
        <dbReference type="EMBL" id="TBU86313.1"/>
    </source>
</evidence>
<reference evidence="2 3" key="1">
    <citation type="submission" date="2018-06" db="EMBL/GenBank/DDBJ databases">
        <title>Three novel Pseudomonas species isolated from symptomatic oak.</title>
        <authorList>
            <person name="Bueno-Gonzalez V."/>
            <person name="Brady C."/>
        </authorList>
    </citation>
    <scope>NUCLEOTIDE SEQUENCE [LARGE SCALE GENOMIC DNA]</scope>
    <source>
        <strain evidence="2 3">P6B</strain>
    </source>
</reference>
<dbReference type="Pfam" id="PF01613">
    <property type="entry name" value="Flavin_Reduct"/>
    <property type="match status" value="1"/>
</dbReference>
<organism evidence="2 3">
    <name type="scientific">Phytopseudomonas dryadis</name>
    <dbReference type="NCBI Taxonomy" id="2487520"/>
    <lineage>
        <taxon>Bacteria</taxon>
        <taxon>Pseudomonadati</taxon>
        <taxon>Pseudomonadota</taxon>
        <taxon>Gammaproteobacteria</taxon>
        <taxon>Pseudomonadales</taxon>
        <taxon>Pseudomonadaceae</taxon>
        <taxon>Phytopseudomonas</taxon>
    </lineage>
</organism>
<dbReference type="GO" id="GO:0010181">
    <property type="term" value="F:FMN binding"/>
    <property type="evidence" value="ECO:0007669"/>
    <property type="project" value="InterPro"/>
</dbReference>
<comment type="caution">
    <text evidence="2">The sequence shown here is derived from an EMBL/GenBank/DDBJ whole genome shotgun (WGS) entry which is preliminary data.</text>
</comment>
<dbReference type="EMBL" id="QJUL01000053">
    <property type="protein sequence ID" value="TBU86313.1"/>
    <property type="molecule type" value="Genomic_DNA"/>
</dbReference>
<dbReference type="InterPro" id="IPR012349">
    <property type="entry name" value="Split_barrel_FMN-bd"/>
</dbReference>
<sequence length="107" mass="11778">MPTVDSAETVVNISNCSCGALDTLAHFGLTPTSAQTVGTPMVRGCWANLECRLADDGWACSYNLWVLKVQRIGIDIGRDETRLIHHQRDGRFSVDGNTLDLNERMAK</sequence>
<protein>
    <recommendedName>
        <fullName evidence="1">Flavin reductase like domain-containing protein</fullName>
    </recommendedName>
</protein>
<evidence type="ECO:0000313" key="3">
    <source>
        <dbReference type="Proteomes" id="UP000293172"/>
    </source>
</evidence>
<dbReference type="Gene3D" id="2.30.110.10">
    <property type="entry name" value="Electron Transport, Fmn-binding Protein, Chain A"/>
    <property type="match status" value="1"/>
</dbReference>
<dbReference type="AlphaFoldDB" id="A0A4V2KBG8"/>